<evidence type="ECO:0000259" key="3">
    <source>
        <dbReference type="SMART" id="SM00822"/>
    </source>
</evidence>
<evidence type="ECO:0000313" key="4">
    <source>
        <dbReference type="EMBL" id="MBB4699609.1"/>
    </source>
</evidence>
<dbReference type="GO" id="GO:0016491">
    <property type="term" value="F:oxidoreductase activity"/>
    <property type="evidence" value="ECO:0007669"/>
    <property type="project" value="UniProtKB-KW"/>
</dbReference>
<comment type="caution">
    <text evidence="4">The sequence shown here is derived from an EMBL/GenBank/DDBJ whole genome shotgun (WGS) entry which is preliminary data.</text>
</comment>
<dbReference type="InterPro" id="IPR051122">
    <property type="entry name" value="SDR_DHRS6-like"/>
</dbReference>
<dbReference type="SMART" id="SM00822">
    <property type="entry name" value="PKS_KR"/>
    <property type="match status" value="1"/>
</dbReference>
<dbReference type="FunFam" id="3.40.50.720:FF:000084">
    <property type="entry name" value="Short-chain dehydrogenase reductase"/>
    <property type="match status" value="1"/>
</dbReference>
<accession>A0A7W7G8K4</accession>
<gene>
    <name evidence="4" type="ORF">BJ982_001153</name>
</gene>
<evidence type="ECO:0000256" key="1">
    <source>
        <dbReference type="ARBA" id="ARBA00006484"/>
    </source>
</evidence>
<dbReference type="InterPro" id="IPR002347">
    <property type="entry name" value="SDR_fam"/>
</dbReference>
<dbReference type="PRINTS" id="PR00080">
    <property type="entry name" value="SDRFAMILY"/>
</dbReference>
<dbReference type="RefSeq" id="WP_184877270.1">
    <property type="nucleotide sequence ID" value="NZ_BOOV01000025.1"/>
</dbReference>
<dbReference type="Gene3D" id="3.40.50.720">
    <property type="entry name" value="NAD(P)-binding Rossmann-like Domain"/>
    <property type="match status" value="1"/>
</dbReference>
<comment type="similarity">
    <text evidence="1">Belongs to the short-chain dehydrogenases/reductases (SDR) family.</text>
</comment>
<dbReference type="PANTHER" id="PTHR43477">
    <property type="entry name" value="DIHYDROANTICAPSIN 7-DEHYDROGENASE"/>
    <property type="match status" value="1"/>
</dbReference>
<dbReference type="InterPro" id="IPR036291">
    <property type="entry name" value="NAD(P)-bd_dom_sf"/>
</dbReference>
<dbReference type="Proteomes" id="UP000542210">
    <property type="component" value="Unassembled WGS sequence"/>
</dbReference>
<dbReference type="Pfam" id="PF13561">
    <property type="entry name" value="adh_short_C2"/>
    <property type="match status" value="1"/>
</dbReference>
<dbReference type="PANTHER" id="PTHR43477:SF1">
    <property type="entry name" value="DIHYDROANTICAPSIN 7-DEHYDROGENASE"/>
    <property type="match status" value="1"/>
</dbReference>
<evidence type="ECO:0000256" key="2">
    <source>
        <dbReference type="ARBA" id="ARBA00023002"/>
    </source>
</evidence>
<dbReference type="SUPFAM" id="SSF51735">
    <property type="entry name" value="NAD(P)-binding Rossmann-fold domains"/>
    <property type="match status" value="1"/>
</dbReference>
<keyword evidence="2" id="KW-0560">Oxidoreductase</keyword>
<sequence>MASVLVAGGATGIGRAVVQAFRQRGDSVLLADRNLTAAREVAEEAAPGPLRILECDFATAHGPGDAVRAAVEFGGGLDVVFYNAGVLLAAPLAEWTVAQWDLSMQVNLRAPFLVAQAAAPHLEKSPLGRLIFTSSTGALRGHAGMPAYHASKAGLVNLARALADELSPHGVRVNCICPGWVDTPFNDAFWHHQASPAEALKELESRIPLRRQAQPEDIAGLVMFLAAPESGYITGESIVIDGGYSAV</sequence>
<dbReference type="InterPro" id="IPR057326">
    <property type="entry name" value="KR_dom"/>
</dbReference>
<reference evidence="4 5" key="1">
    <citation type="submission" date="2020-08" db="EMBL/GenBank/DDBJ databases">
        <title>Sequencing the genomes of 1000 actinobacteria strains.</title>
        <authorList>
            <person name="Klenk H.-P."/>
        </authorList>
    </citation>
    <scope>NUCLEOTIDE SEQUENCE [LARGE SCALE GENOMIC DNA]</scope>
    <source>
        <strain evidence="4 5">DSM 45784</strain>
    </source>
</reference>
<dbReference type="EMBL" id="JACHND010000001">
    <property type="protein sequence ID" value="MBB4699609.1"/>
    <property type="molecule type" value="Genomic_DNA"/>
</dbReference>
<dbReference type="AlphaFoldDB" id="A0A7W7G8K4"/>
<name>A0A7W7G8K4_9ACTN</name>
<dbReference type="PRINTS" id="PR00081">
    <property type="entry name" value="GDHRDH"/>
</dbReference>
<feature type="domain" description="Ketoreductase" evidence="3">
    <location>
        <begin position="2"/>
        <end position="183"/>
    </location>
</feature>
<organism evidence="4 5">
    <name type="scientific">Sphaerisporangium siamense</name>
    <dbReference type="NCBI Taxonomy" id="795645"/>
    <lineage>
        <taxon>Bacteria</taxon>
        <taxon>Bacillati</taxon>
        <taxon>Actinomycetota</taxon>
        <taxon>Actinomycetes</taxon>
        <taxon>Streptosporangiales</taxon>
        <taxon>Streptosporangiaceae</taxon>
        <taxon>Sphaerisporangium</taxon>
    </lineage>
</organism>
<proteinExistence type="inferred from homology"/>
<dbReference type="CDD" id="cd05233">
    <property type="entry name" value="SDR_c"/>
    <property type="match status" value="1"/>
</dbReference>
<protein>
    <submittedName>
        <fullName evidence="4">NAD(P)-dependent dehydrogenase (Short-subunit alcohol dehydrogenase family)</fullName>
    </submittedName>
</protein>
<keyword evidence="5" id="KW-1185">Reference proteome</keyword>
<evidence type="ECO:0000313" key="5">
    <source>
        <dbReference type="Proteomes" id="UP000542210"/>
    </source>
</evidence>